<proteinExistence type="predicted"/>
<reference evidence="1" key="1">
    <citation type="submission" date="2019-10" db="EMBL/GenBank/DDBJ databases">
        <authorList>
            <consortium name="DOE Joint Genome Institute"/>
            <person name="Kuo A."/>
            <person name="Miyauchi S."/>
            <person name="Kiss E."/>
            <person name="Drula E."/>
            <person name="Kohler A."/>
            <person name="Sanchez-Garcia M."/>
            <person name="Andreopoulos B."/>
            <person name="Barry K.W."/>
            <person name="Bonito G."/>
            <person name="Buee M."/>
            <person name="Carver A."/>
            <person name="Chen C."/>
            <person name="Cichocki N."/>
            <person name="Clum A."/>
            <person name="Culley D."/>
            <person name="Crous P.W."/>
            <person name="Fauchery L."/>
            <person name="Girlanda M."/>
            <person name="Hayes R."/>
            <person name="Keri Z."/>
            <person name="Labutti K."/>
            <person name="Lipzen A."/>
            <person name="Lombard V."/>
            <person name="Magnuson J."/>
            <person name="Maillard F."/>
            <person name="Morin E."/>
            <person name="Murat C."/>
            <person name="Nolan M."/>
            <person name="Ohm R."/>
            <person name="Pangilinan J."/>
            <person name="Pereira M."/>
            <person name="Perotto S."/>
            <person name="Peter M."/>
            <person name="Riley R."/>
            <person name="Sitrit Y."/>
            <person name="Stielow B."/>
            <person name="Szollosi G."/>
            <person name="Zifcakova L."/>
            <person name="Stursova M."/>
            <person name="Spatafora J.W."/>
            <person name="Tedersoo L."/>
            <person name="Vaario L.-M."/>
            <person name="Yamada A."/>
            <person name="Yan M."/>
            <person name="Wang P."/>
            <person name="Xu J."/>
            <person name="Bruns T."/>
            <person name="Baldrian P."/>
            <person name="Vilgalys R."/>
            <person name="Henrissat B."/>
            <person name="Grigoriev I.V."/>
            <person name="Hibbett D."/>
            <person name="Nagy L.G."/>
            <person name="Martin F.M."/>
        </authorList>
    </citation>
    <scope>NUCLEOTIDE SEQUENCE</scope>
    <source>
        <strain evidence="1">P2</strain>
    </source>
</reference>
<organism evidence="1 2">
    <name type="scientific">Thelephora ganbajun</name>
    <name type="common">Ganba fungus</name>
    <dbReference type="NCBI Taxonomy" id="370292"/>
    <lineage>
        <taxon>Eukaryota</taxon>
        <taxon>Fungi</taxon>
        <taxon>Dikarya</taxon>
        <taxon>Basidiomycota</taxon>
        <taxon>Agaricomycotina</taxon>
        <taxon>Agaricomycetes</taxon>
        <taxon>Thelephorales</taxon>
        <taxon>Thelephoraceae</taxon>
        <taxon>Thelephora</taxon>
    </lineage>
</organism>
<name>A0ACB6ZJN3_THEGA</name>
<evidence type="ECO:0000313" key="1">
    <source>
        <dbReference type="EMBL" id="KAF9649762.1"/>
    </source>
</evidence>
<dbReference type="Proteomes" id="UP000886501">
    <property type="component" value="Unassembled WGS sequence"/>
</dbReference>
<gene>
    <name evidence="1" type="ORF">BDM02DRAFT_1747006</name>
</gene>
<dbReference type="EMBL" id="MU117993">
    <property type="protein sequence ID" value="KAF9649762.1"/>
    <property type="molecule type" value="Genomic_DNA"/>
</dbReference>
<sequence length="163" mass="18342">MTISREWSTVSSNIKTCPGLRIDYGRRFCTRWSYFHGSAEAELVSRLPAMSFAAHRSVGLSRRHGRSRATTLGCDAHFTALLLPPYYRVFGHLKRPDNGPPCSESPICGLDTAGFHAYAILLDYFAMPSANMTCIHCGHRRPVIITSNSYFGWSYTVLYPQMQ</sequence>
<comment type="caution">
    <text evidence="1">The sequence shown here is derived from an EMBL/GenBank/DDBJ whole genome shotgun (WGS) entry which is preliminary data.</text>
</comment>
<keyword evidence="2" id="KW-1185">Reference proteome</keyword>
<evidence type="ECO:0000313" key="2">
    <source>
        <dbReference type="Proteomes" id="UP000886501"/>
    </source>
</evidence>
<protein>
    <submittedName>
        <fullName evidence="1">Uncharacterized protein</fullName>
    </submittedName>
</protein>
<reference evidence="1" key="2">
    <citation type="journal article" date="2020" name="Nat. Commun.">
        <title>Large-scale genome sequencing of mycorrhizal fungi provides insights into the early evolution of symbiotic traits.</title>
        <authorList>
            <person name="Miyauchi S."/>
            <person name="Kiss E."/>
            <person name="Kuo A."/>
            <person name="Drula E."/>
            <person name="Kohler A."/>
            <person name="Sanchez-Garcia M."/>
            <person name="Morin E."/>
            <person name="Andreopoulos B."/>
            <person name="Barry K.W."/>
            <person name="Bonito G."/>
            <person name="Buee M."/>
            <person name="Carver A."/>
            <person name="Chen C."/>
            <person name="Cichocki N."/>
            <person name="Clum A."/>
            <person name="Culley D."/>
            <person name="Crous P.W."/>
            <person name="Fauchery L."/>
            <person name="Girlanda M."/>
            <person name="Hayes R.D."/>
            <person name="Keri Z."/>
            <person name="LaButti K."/>
            <person name="Lipzen A."/>
            <person name="Lombard V."/>
            <person name="Magnuson J."/>
            <person name="Maillard F."/>
            <person name="Murat C."/>
            <person name="Nolan M."/>
            <person name="Ohm R.A."/>
            <person name="Pangilinan J."/>
            <person name="Pereira M.F."/>
            <person name="Perotto S."/>
            <person name="Peter M."/>
            <person name="Pfister S."/>
            <person name="Riley R."/>
            <person name="Sitrit Y."/>
            <person name="Stielow J.B."/>
            <person name="Szollosi G."/>
            <person name="Zifcakova L."/>
            <person name="Stursova M."/>
            <person name="Spatafora J.W."/>
            <person name="Tedersoo L."/>
            <person name="Vaario L.M."/>
            <person name="Yamada A."/>
            <person name="Yan M."/>
            <person name="Wang P."/>
            <person name="Xu J."/>
            <person name="Bruns T."/>
            <person name="Baldrian P."/>
            <person name="Vilgalys R."/>
            <person name="Dunand C."/>
            <person name="Henrissat B."/>
            <person name="Grigoriev I.V."/>
            <person name="Hibbett D."/>
            <person name="Nagy L.G."/>
            <person name="Martin F.M."/>
        </authorList>
    </citation>
    <scope>NUCLEOTIDE SEQUENCE</scope>
    <source>
        <strain evidence="1">P2</strain>
    </source>
</reference>
<accession>A0ACB6ZJN3</accession>